<name>A0A5B0PID0_PUCGR</name>
<evidence type="ECO:0000313" key="3">
    <source>
        <dbReference type="EMBL" id="KAA1100330.1"/>
    </source>
</evidence>
<organism evidence="3 4">
    <name type="scientific">Puccinia graminis f. sp. tritici</name>
    <dbReference type="NCBI Taxonomy" id="56615"/>
    <lineage>
        <taxon>Eukaryota</taxon>
        <taxon>Fungi</taxon>
        <taxon>Dikarya</taxon>
        <taxon>Basidiomycota</taxon>
        <taxon>Pucciniomycotina</taxon>
        <taxon>Pucciniomycetes</taxon>
        <taxon>Pucciniales</taxon>
        <taxon>Pucciniaceae</taxon>
        <taxon>Puccinia</taxon>
    </lineage>
</organism>
<comment type="caution">
    <text evidence="3">The sequence shown here is derived from an EMBL/GenBank/DDBJ whole genome shotgun (WGS) entry which is preliminary data.</text>
</comment>
<accession>A0A5B0PID0</accession>
<dbReference type="AlphaFoldDB" id="A0A5B0PID0"/>
<evidence type="ECO:0000256" key="1">
    <source>
        <dbReference type="SAM" id="MobiDB-lite"/>
    </source>
</evidence>
<proteinExistence type="predicted"/>
<feature type="chain" id="PRO_5022722627" description="Secreted protein" evidence="2">
    <location>
        <begin position="25"/>
        <end position="122"/>
    </location>
</feature>
<gene>
    <name evidence="3" type="ORF">PGTUg99_017527</name>
</gene>
<keyword evidence="2" id="KW-0732">Signal</keyword>
<evidence type="ECO:0000313" key="4">
    <source>
        <dbReference type="Proteomes" id="UP000325313"/>
    </source>
</evidence>
<feature type="region of interest" description="Disordered" evidence="1">
    <location>
        <begin position="100"/>
        <end position="122"/>
    </location>
</feature>
<sequence>MSSLFRLINLGLMCTLFLLIMVEVKSPSGTSKVCSICAKGNPGLRARNLKWYGDETEELCGRLYTPANECDSVVRVRIYTCCKCGTTTWVSNGLCKGQHNGTLPPDRVFEQSQPVGSSVGSN</sequence>
<evidence type="ECO:0000256" key="2">
    <source>
        <dbReference type="SAM" id="SignalP"/>
    </source>
</evidence>
<feature type="signal peptide" evidence="2">
    <location>
        <begin position="1"/>
        <end position="24"/>
    </location>
</feature>
<evidence type="ECO:0008006" key="5">
    <source>
        <dbReference type="Google" id="ProtNLM"/>
    </source>
</evidence>
<dbReference type="EMBL" id="VDEP01000341">
    <property type="protein sequence ID" value="KAA1100330.1"/>
    <property type="molecule type" value="Genomic_DNA"/>
</dbReference>
<reference evidence="3 4" key="1">
    <citation type="submission" date="2019-05" db="EMBL/GenBank/DDBJ databases">
        <title>Emergence of the Ug99 lineage of the wheat stem rust pathogen through somatic hybridization.</title>
        <authorList>
            <person name="Li F."/>
            <person name="Upadhyaya N.M."/>
            <person name="Sperschneider J."/>
            <person name="Matny O."/>
            <person name="Nguyen-Phuc H."/>
            <person name="Mago R."/>
            <person name="Raley C."/>
            <person name="Miller M.E."/>
            <person name="Silverstein K.A.T."/>
            <person name="Henningsen E."/>
            <person name="Hirsch C.D."/>
            <person name="Visser B."/>
            <person name="Pretorius Z.A."/>
            <person name="Steffenson B.J."/>
            <person name="Schwessinger B."/>
            <person name="Dodds P.N."/>
            <person name="Figueroa M."/>
        </authorList>
    </citation>
    <scope>NUCLEOTIDE SEQUENCE [LARGE SCALE GENOMIC DNA]</scope>
    <source>
        <strain evidence="3 4">Ug99</strain>
    </source>
</reference>
<feature type="compositionally biased region" description="Polar residues" evidence="1">
    <location>
        <begin position="110"/>
        <end position="122"/>
    </location>
</feature>
<dbReference type="Proteomes" id="UP000325313">
    <property type="component" value="Unassembled WGS sequence"/>
</dbReference>
<protein>
    <recommendedName>
        <fullName evidence="5">Secreted protein</fullName>
    </recommendedName>
</protein>